<protein>
    <submittedName>
        <fullName evidence="2">Uncharacterized protein</fullName>
    </submittedName>
</protein>
<reference evidence="2" key="1">
    <citation type="submission" date="2020-08" db="EMBL/GenBank/DDBJ databases">
        <title>Genome public.</title>
        <authorList>
            <person name="Liu C."/>
            <person name="Sun Q."/>
        </authorList>
    </citation>
    <scope>NUCLEOTIDE SEQUENCE</scope>
    <source>
        <strain evidence="2">NSJ-63</strain>
    </source>
</reference>
<feature type="signal peptide" evidence="1">
    <location>
        <begin position="1"/>
        <end position="21"/>
    </location>
</feature>
<evidence type="ECO:0000313" key="2">
    <source>
        <dbReference type="EMBL" id="MBC8538756.1"/>
    </source>
</evidence>
<proteinExistence type="predicted"/>
<dbReference type="PROSITE" id="PS51257">
    <property type="entry name" value="PROKAR_LIPOPROTEIN"/>
    <property type="match status" value="1"/>
</dbReference>
<evidence type="ECO:0000256" key="1">
    <source>
        <dbReference type="SAM" id="SignalP"/>
    </source>
</evidence>
<dbReference type="Proteomes" id="UP000617951">
    <property type="component" value="Unassembled WGS sequence"/>
</dbReference>
<dbReference type="RefSeq" id="WP_249280456.1">
    <property type="nucleotide sequence ID" value="NZ_JACRSS010000003.1"/>
</dbReference>
<sequence>MKKLIPLLLVLLLLFAGCQEASVLEDDPSTPLVTVEGETIFTVQDLSYLMIEQEVSHEVKGTSLKTEKEVFEEAAEQRILAYIAEKLGAAEDRSFWEEEFDSHMEEIQDTDIYAEEKELSDTLQERLGMDDEAYKDWTVEKNVDAASAENLIDEITNDYQTILDPVELEENTRKNLEALAEMYDARIQYPGLSEEKRTFLHVL</sequence>
<accession>A0A926DID4</accession>
<evidence type="ECO:0000313" key="3">
    <source>
        <dbReference type="Proteomes" id="UP000617951"/>
    </source>
</evidence>
<feature type="chain" id="PRO_5037771086" evidence="1">
    <location>
        <begin position="22"/>
        <end position="203"/>
    </location>
</feature>
<keyword evidence="1" id="KW-0732">Signal</keyword>
<keyword evidence="3" id="KW-1185">Reference proteome</keyword>
<organism evidence="2 3">
    <name type="scientific">Guopingia tenuis</name>
    <dbReference type="NCBI Taxonomy" id="2763656"/>
    <lineage>
        <taxon>Bacteria</taxon>
        <taxon>Bacillati</taxon>
        <taxon>Bacillota</taxon>
        <taxon>Clostridia</taxon>
        <taxon>Christensenellales</taxon>
        <taxon>Christensenellaceae</taxon>
        <taxon>Guopingia</taxon>
    </lineage>
</organism>
<dbReference type="AlphaFoldDB" id="A0A926DID4"/>
<dbReference type="EMBL" id="JACRSS010000003">
    <property type="protein sequence ID" value="MBC8538756.1"/>
    <property type="molecule type" value="Genomic_DNA"/>
</dbReference>
<comment type="caution">
    <text evidence="2">The sequence shown here is derived from an EMBL/GenBank/DDBJ whole genome shotgun (WGS) entry which is preliminary data.</text>
</comment>
<gene>
    <name evidence="2" type="ORF">H8693_07385</name>
</gene>
<name>A0A926DID4_9FIRM</name>